<evidence type="ECO:0000313" key="1">
    <source>
        <dbReference type="EMBL" id="KAF0897382.1"/>
    </source>
</evidence>
<sequence>METCRDRTALRHHAAAGELPTVAMRYTIKPTGVEPGGTLTRPKCCSRAVCLAVNIAGVAVHLLASASRHRTQSLSFVRAKPAAPSPPTIAGVRLAPPLQTRPYLEPL</sequence>
<dbReference type="Proteomes" id="UP000479710">
    <property type="component" value="Unassembled WGS sequence"/>
</dbReference>
<proteinExistence type="predicted"/>
<accession>A0A6G1CB18</accession>
<comment type="caution">
    <text evidence="1">The sequence shown here is derived from an EMBL/GenBank/DDBJ whole genome shotgun (WGS) entry which is preliminary data.</text>
</comment>
<gene>
    <name evidence="1" type="ORF">E2562_036771</name>
</gene>
<dbReference type="EMBL" id="SPHZ02000010">
    <property type="protein sequence ID" value="KAF0897382.1"/>
    <property type="molecule type" value="Genomic_DNA"/>
</dbReference>
<evidence type="ECO:0000313" key="2">
    <source>
        <dbReference type="Proteomes" id="UP000479710"/>
    </source>
</evidence>
<protein>
    <submittedName>
        <fullName evidence="1">Uncharacterized protein</fullName>
    </submittedName>
</protein>
<name>A0A6G1CB18_9ORYZ</name>
<organism evidence="1 2">
    <name type="scientific">Oryza meyeriana var. granulata</name>
    <dbReference type="NCBI Taxonomy" id="110450"/>
    <lineage>
        <taxon>Eukaryota</taxon>
        <taxon>Viridiplantae</taxon>
        <taxon>Streptophyta</taxon>
        <taxon>Embryophyta</taxon>
        <taxon>Tracheophyta</taxon>
        <taxon>Spermatophyta</taxon>
        <taxon>Magnoliopsida</taxon>
        <taxon>Liliopsida</taxon>
        <taxon>Poales</taxon>
        <taxon>Poaceae</taxon>
        <taxon>BOP clade</taxon>
        <taxon>Oryzoideae</taxon>
        <taxon>Oryzeae</taxon>
        <taxon>Oryzinae</taxon>
        <taxon>Oryza</taxon>
        <taxon>Oryza meyeriana</taxon>
    </lineage>
</organism>
<reference evidence="1 2" key="1">
    <citation type="submission" date="2019-11" db="EMBL/GenBank/DDBJ databases">
        <title>Whole genome sequence of Oryza granulata.</title>
        <authorList>
            <person name="Li W."/>
        </authorList>
    </citation>
    <scope>NUCLEOTIDE SEQUENCE [LARGE SCALE GENOMIC DNA]</scope>
    <source>
        <strain evidence="2">cv. Menghai</strain>
        <tissue evidence="1">Leaf</tissue>
    </source>
</reference>
<keyword evidence="2" id="KW-1185">Reference proteome</keyword>
<dbReference type="AlphaFoldDB" id="A0A6G1CB18"/>